<proteinExistence type="predicted"/>
<dbReference type="Proteomes" id="UP001589788">
    <property type="component" value="Unassembled WGS sequence"/>
</dbReference>
<evidence type="ECO:0000313" key="2">
    <source>
        <dbReference type="EMBL" id="MFC0081924.1"/>
    </source>
</evidence>
<evidence type="ECO:0000256" key="1">
    <source>
        <dbReference type="SAM" id="Phobius"/>
    </source>
</evidence>
<dbReference type="RefSeq" id="WP_377789259.1">
    <property type="nucleotide sequence ID" value="NZ_JBHLYQ010000057.1"/>
</dbReference>
<dbReference type="EMBL" id="JBHLYQ010000057">
    <property type="protein sequence ID" value="MFC0081924.1"/>
    <property type="molecule type" value="Genomic_DNA"/>
</dbReference>
<feature type="transmembrane region" description="Helical" evidence="1">
    <location>
        <begin position="6"/>
        <end position="24"/>
    </location>
</feature>
<keyword evidence="1" id="KW-0812">Transmembrane</keyword>
<evidence type="ECO:0000313" key="3">
    <source>
        <dbReference type="Proteomes" id="UP001589788"/>
    </source>
</evidence>
<protein>
    <submittedName>
        <fullName evidence="2">GlsB/YeaQ/YmgE family stress response membrane protein</fullName>
    </submittedName>
</protein>
<comment type="caution">
    <text evidence="2">The sequence shown here is derived from an EMBL/GenBank/DDBJ whole genome shotgun (WGS) entry which is preliminary data.</text>
</comment>
<keyword evidence="1" id="KW-0472">Membrane</keyword>
<reference evidence="2 3" key="1">
    <citation type="submission" date="2024-09" db="EMBL/GenBank/DDBJ databases">
        <authorList>
            <person name="Sun Q."/>
            <person name="Mori K."/>
        </authorList>
    </citation>
    <scope>NUCLEOTIDE SEQUENCE [LARGE SCALE GENOMIC DNA]</scope>
    <source>
        <strain evidence="2 3">JCM 15389</strain>
    </source>
</reference>
<gene>
    <name evidence="2" type="ORF">ACFFRE_07155</name>
</gene>
<name>A0ABV6C2M0_9ACTN</name>
<feature type="transmembrane region" description="Helical" evidence="1">
    <location>
        <begin position="31"/>
        <end position="52"/>
    </location>
</feature>
<keyword evidence="1" id="KW-1133">Transmembrane helix</keyword>
<accession>A0ABV6C2M0</accession>
<keyword evidence="3" id="KW-1185">Reference proteome</keyword>
<feature type="transmembrane region" description="Helical" evidence="1">
    <location>
        <begin position="58"/>
        <end position="75"/>
    </location>
</feature>
<sequence length="96" mass="9421">MILAVLLSVVVSGLIVGGLGRLLVPGHSRMGIGATILIGFAGSVVGNIVGAILGVGPIIDFLLAVGAAAVIVAGTHGHRHFRQRRLPPGSGGSLGA</sequence>
<organism evidence="2 3">
    <name type="scientific">Aciditerrimonas ferrireducens</name>
    <dbReference type="NCBI Taxonomy" id="667306"/>
    <lineage>
        <taxon>Bacteria</taxon>
        <taxon>Bacillati</taxon>
        <taxon>Actinomycetota</taxon>
        <taxon>Acidimicrobiia</taxon>
        <taxon>Acidimicrobiales</taxon>
        <taxon>Acidimicrobiaceae</taxon>
        <taxon>Aciditerrimonas</taxon>
    </lineage>
</organism>